<dbReference type="PANTHER" id="PTHR30532">
    <property type="entry name" value="IRON III DICITRATE-BINDING PERIPLASMIC PROTEIN"/>
    <property type="match status" value="1"/>
</dbReference>
<organism evidence="8 9">
    <name type="scientific">Staphylococcus shinii</name>
    <dbReference type="NCBI Taxonomy" id="2912228"/>
    <lineage>
        <taxon>Bacteria</taxon>
        <taxon>Bacillati</taxon>
        <taxon>Bacillota</taxon>
        <taxon>Bacilli</taxon>
        <taxon>Bacillales</taxon>
        <taxon>Staphylococcaceae</taxon>
        <taxon>Staphylococcus</taxon>
    </lineage>
</organism>
<dbReference type="SUPFAM" id="SSF53807">
    <property type="entry name" value="Helical backbone' metal receptor"/>
    <property type="match status" value="1"/>
</dbReference>
<evidence type="ECO:0000256" key="5">
    <source>
        <dbReference type="SAM" id="MobiDB-lite"/>
    </source>
</evidence>
<evidence type="ECO:0000259" key="7">
    <source>
        <dbReference type="PROSITE" id="PS50983"/>
    </source>
</evidence>
<protein>
    <submittedName>
        <fullName evidence="8">Ferrichrome ABC transporter substrate-binding protein</fullName>
    </submittedName>
</protein>
<keyword evidence="4 6" id="KW-0732">Signal</keyword>
<dbReference type="PROSITE" id="PS51257">
    <property type="entry name" value="PROKAR_LIPOPROTEIN"/>
    <property type="match status" value="1"/>
</dbReference>
<dbReference type="EMBL" id="QXUF01000052">
    <property type="protein sequence ID" value="RIN00562.1"/>
    <property type="molecule type" value="Genomic_DNA"/>
</dbReference>
<feature type="domain" description="Fe/B12 periplasmic-binding" evidence="7">
    <location>
        <begin position="54"/>
        <end position="305"/>
    </location>
</feature>
<evidence type="ECO:0000256" key="3">
    <source>
        <dbReference type="ARBA" id="ARBA00022448"/>
    </source>
</evidence>
<dbReference type="Gene3D" id="3.40.50.1980">
    <property type="entry name" value="Nitrogenase molybdenum iron protein domain"/>
    <property type="match status" value="2"/>
</dbReference>
<dbReference type="AlphaFoldDB" id="A0A418IF39"/>
<comment type="subcellular location">
    <subcellularLocation>
        <location evidence="1">Cell envelope</location>
    </subcellularLocation>
</comment>
<keyword evidence="3" id="KW-0813">Transport</keyword>
<dbReference type="Proteomes" id="UP000286317">
    <property type="component" value="Unassembled WGS sequence"/>
</dbReference>
<evidence type="ECO:0000256" key="6">
    <source>
        <dbReference type="SAM" id="SignalP"/>
    </source>
</evidence>
<proteinExistence type="inferred from homology"/>
<evidence type="ECO:0000256" key="1">
    <source>
        <dbReference type="ARBA" id="ARBA00004196"/>
    </source>
</evidence>
<gene>
    <name evidence="8" type="ORF">BU112_08270</name>
</gene>
<dbReference type="Pfam" id="PF01497">
    <property type="entry name" value="Peripla_BP_2"/>
    <property type="match status" value="1"/>
</dbReference>
<comment type="similarity">
    <text evidence="2">Belongs to the bacterial solute-binding protein 8 family.</text>
</comment>
<feature type="region of interest" description="Disordered" evidence="5">
    <location>
        <begin position="24"/>
        <end position="45"/>
    </location>
</feature>
<dbReference type="InterPro" id="IPR002491">
    <property type="entry name" value="ABC_transptr_periplasmic_BD"/>
</dbReference>
<evidence type="ECO:0000256" key="2">
    <source>
        <dbReference type="ARBA" id="ARBA00008814"/>
    </source>
</evidence>
<keyword evidence="9" id="KW-1185">Reference proteome</keyword>
<dbReference type="RefSeq" id="WP_119585513.1">
    <property type="nucleotide sequence ID" value="NZ_JAWVBH010000001.1"/>
</dbReference>
<reference evidence="8 9" key="1">
    <citation type="journal article" date="2016" name="Front. Microbiol.">
        <title>Comprehensive Phylogenetic Analysis of Bovine Non-aureus Staphylococci Species Based on Whole-Genome Sequencing.</title>
        <authorList>
            <person name="Naushad S."/>
            <person name="Barkema H.W."/>
            <person name="Luby C."/>
            <person name="Condas L.A."/>
            <person name="Nobrega D.B."/>
            <person name="Carson D.A."/>
            <person name="De Buck J."/>
        </authorList>
    </citation>
    <scope>NUCLEOTIDE SEQUENCE [LARGE SCALE GENOMIC DNA]</scope>
    <source>
        <strain evidence="8 9">SNUC 4554</strain>
    </source>
</reference>
<accession>A0A418IF39</accession>
<evidence type="ECO:0000256" key="4">
    <source>
        <dbReference type="ARBA" id="ARBA00022729"/>
    </source>
</evidence>
<dbReference type="GO" id="GO:1901678">
    <property type="term" value="P:iron coordination entity transport"/>
    <property type="evidence" value="ECO:0007669"/>
    <property type="project" value="UniProtKB-ARBA"/>
</dbReference>
<feature type="chain" id="PRO_5038590635" evidence="6">
    <location>
        <begin position="20"/>
        <end position="305"/>
    </location>
</feature>
<dbReference type="OrthoDB" id="2241086at2"/>
<feature type="signal peptide" evidence="6">
    <location>
        <begin position="1"/>
        <end position="19"/>
    </location>
</feature>
<evidence type="ECO:0000313" key="8">
    <source>
        <dbReference type="EMBL" id="RIN00562.1"/>
    </source>
</evidence>
<dbReference type="InterPro" id="IPR051313">
    <property type="entry name" value="Bact_iron-sidero_bind"/>
</dbReference>
<sequence length="305" mass="34684">MKKLALFLIYLILFTAACGTNNSNHKEDSKLESTEKTFKDDTGNEIKIPKNPKNIAVLHPTYVGALVKFGHKPIAVPEFVNKNKVLNDSTQGIKRIDNTSIEQVTHQKPDLIITTTQDKNIKKLQKIAPTVAFDAEKSNYKDNTQKLATLVNEESKAKQWIKEWDTQMAKDRKELEPVIKEKSISVLQQTPKGTMAFSDHLGRGTEILYDGYRMKQTKALAQATKNKFATPINPENFADYIGDFAVIATNGKQNVPFENTNYWRNLSAVKNKNIIKFDVTITQYNDPISLEKQRDIFYKALMNIK</sequence>
<dbReference type="PANTHER" id="PTHR30532:SF26">
    <property type="entry name" value="IRON(3+)-HYDROXAMATE-BINDING PROTEIN FHUD"/>
    <property type="match status" value="1"/>
</dbReference>
<dbReference type="PROSITE" id="PS50983">
    <property type="entry name" value="FE_B12_PBP"/>
    <property type="match status" value="1"/>
</dbReference>
<evidence type="ECO:0000313" key="9">
    <source>
        <dbReference type="Proteomes" id="UP000286317"/>
    </source>
</evidence>
<name>A0A418IF39_9STAP</name>
<comment type="caution">
    <text evidence="8">The sequence shown here is derived from an EMBL/GenBank/DDBJ whole genome shotgun (WGS) entry which is preliminary data.</text>
</comment>
<dbReference type="GO" id="GO:0030288">
    <property type="term" value="C:outer membrane-bounded periplasmic space"/>
    <property type="evidence" value="ECO:0007669"/>
    <property type="project" value="TreeGrafter"/>
</dbReference>